<organism evidence="8 9">
    <name type="scientific">Cephalotrichum gorgonifer</name>
    <dbReference type="NCBI Taxonomy" id="2041049"/>
    <lineage>
        <taxon>Eukaryota</taxon>
        <taxon>Fungi</taxon>
        <taxon>Dikarya</taxon>
        <taxon>Ascomycota</taxon>
        <taxon>Pezizomycotina</taxon>
        <taxon>Sordariomycetes</taxon>
        <taxon>Hypocreomycetidae</taxon>
        <taxon>Microascales</taxon>
        <taxon>Microascaceae</taxon>
        <taxon>Cephalotrichum</taxon>
    </lineage>
</organism>
<keyword evidence="5" id="KW-0206">Cytoskeleton</keyword>
<dbReference type="InterPro" id="IPR011004">
    <property type="entry name" value="Trimer_LpxA-like_sf"/>
</dbReference>
<dbReference type="InterPro" id="IPR001451">
    <property type="entry name" value="Hexapep"/>
</dbReference>
<evidence type="ECO:0000256" key="6">
    <source>
        <dbReference type="ARBA" id="ARBA00034687"/>
    </source>
</evidence>
<dbReference type="GO" id="GO:0005869">
    <property type="term" value="C:dynactin complex"/>
    <property type="evidence" value="ECO:0007669"/>
    <property type="project" value="InterPro"/>
</dbReference>
<dbReference type="SUPFAM" id="SSF51161">
    <property type="entry name" value="Trimeric LpxA-like enzymes"/>
    <property type="match status" value="1"/>
</dbReference>
<name>A0AAE8N3F1_9PEZI</name>
<evidence type="ECO:0000313" key="9">
    <source>
        <dbReference type="Proteomes" id="UP001187682"/>
    </source>
</evidence>
<dbReference type="Gene3D" id="2.160.10.10">
    <property type="entry name" value="Hexapeptide repeat proteins"/>
    <property type="match status" value="1"/>
</dbReference>
<evidence type="ECO:0000256" key="7">
    <source>
        <dbReference type="SAM" id="MobiDB-lite"/>
    </source>
</evidence>
<comment type="caution">
    <text evidence="8">The sequence shown here is derived from an EMBL/GenBank/DDBJ whole genome shotgun (WGS) entry which is preliminary data.</text>
</comment>
<evidence type="ECO:0000256" key="5">
    <source>
        <dbReference type="ARBA" id="ARBA00023212"/>
    </source>
</evidence>
<evidence type="ECO:0000256" key="1">
    <source>
        <dbReference type="ARBA" id="ARBA00004245"/>
    </source>
</evidence>
<proteinExistence type="inferred from homology"/>
<accession>A0AAE8N3F1</accession>
<comment type="function">
    <text evidence="6">Part of the dynactin complex that activates the molecular motor dynein for ultra-processive transport along microtubules.</text>
</comment>
<dbReference type="GO" id="GO:0007052">
    <property type="term" value="P:mitotic spindle organization"/>
    <property type="evidence" value="ECO:0007669"/>
    <property type="project" value="TreeGrafter"/>
</dbReference>
<evidence type="ECO:0000256" key="4">
    <source>
        <dbReference type="ARBA" id="ARBA00022490"/>
    </source>
</evidence>
<comment type="similarity">
    <text evidence="2">Belongs to the dynactin subunits 5/6 family. Dynactin subunit 6 subfamily.</text>
</comment>
<reference evidence="8" key="1">
    <citation type="submission" date="2018-03" db="EMBL/GenBank/DDBJ databases">
        <authorList>
            <person name="Guldener U."/>
        </authorList>
    </citation>
    <scope>NUCLEOTIDE SEQUENCE</scope>
</reference>
<keyword evidence="4" id="KW-0963">Cytoplasm</keyword>
<evidence type="ECO:0000256" key="2">
    <source>
        <dbReference type="ARBA" id="ARBA00007719"/>
    </source>
</evidence>
<sequence>MSSSSKRNSMLPPIAKHGPKPPTKLSSTLTISDSAILTGHHSIIIMSESVIHPRTRLESTSGSLLIGKRCIVHERSHVGAAPEPSTPGASPTRDGGIVIGDYVTVEAAAVVEAGGTEVGEGSVIGMGSRIGAGAKIGKNCTITPKSVIAPGEEIPDFTVVFSNGMRRTDRRDLGDMRLRAQVRQIGVLKALIPTNLSKFQER</sequence>
<evidence type="ECO:0000313" key="8">
    <source>
        <dbReference type="EMBL" id="SPO04804.1"/>
    </source>
</evidence>
<gene>
    <name evidence="8" type="ORF">DNG_07489</name>
</gene>
<protein>
    <recommendedName>
        <fullName evidence="3">Dynactin subunit 6</fullName>
    </recommendedName>
</protein>
<dbReference type="PANTHER" id="PTHR13072:SF0">
    <property type="entry name" value="DYNACTIN SUBUNIT 6"/>
    <property type="match status" value="1"/>
</dbReference>
<comment type="subcellular location">
    <subcellularLocation>
        <location evidence="1">Cytoplasm</location>
        <location evidence="1">Cytoskeleton</location>
    </subcellularLocation>
</comment>
<dbReference type="InterPro" id="IPR027777">
    <property type="entry name" value="DCTN6"/>
</dbReference>
<dbReference type="PANTHER" id="PTHR13072">
    <property type="entry name" value="DYNACTIN 6"/>
    <property type="match status" value="1"/>
</dbReference>
<keyword evidence="9" id="KW-1185">Reference proteome</keyword>
<dbReference type="GO" id="GO:0070840">
    <property type="term" value="F:dynein complex binding"/>
    <property type="evidence" value="ECO:0007669"/>
    <property type="project" value="TreeGrafter"/>
</dbReference>
<evidence type="ECO:0000256" key="3">
    <source>
        <dbReference type="ARBA" id="ARBA00016573"/>
    </source>
</evidence>
<feature type="region of interest" description="Disordered" evidence="7">
    <location>
        <begin position="1"/>
        <end position="26"/>
    </location>
</feature>
<dbReference type="EMBL" id="ONZQ02000011">
    <property type="protein sequence ID" value="SPO04804.1"/>
    <property type="molecule type" value="Genomic_DNA"/>
</dbReference>
<dbReference type="AlphaFoldDB" id="A0AAE8N3F1"/>
<dbReference type="Proteomes" id="UP001187682">
    <property type="component" value="Unassembled WGS sequence"/>
</dbReference>
<dbReference type="Pfam" id="PF00132">
    <property type="entry name" value="Hexapep"/>
    <property type="match status" value="1"/>
</dbReference>